<keyword evidence="1" id="KW-0732">Signal</keyword>
<sequence>MKNRWIMLMILVLGAGNTYATERESDEESTAKISSRIIALSAEIDLLTRHGHLTLQDTVPDSDDVRKLKALRASIREMILDIDHRIARIDSARARETDDKGSLAEKLFGGIKSSFTERKLTWLRDIRDFLYTEQERLDGITKGVSSISSKVIQAKLKVAAKLKGIL</sequence>
<protein>
    <submittedName>
        <fullName evidence="2">Uncharacterized protein</fullName>
    </submittedName>
</protein>
<evidence type="ECO:0000313" key="2">
    <source>
        <dbReference type="EMBL" id="MXV17333.1"/>
    </source>
</evidence>
<dbReference type="AlphaFoldDB" id="A0A7K1Y230"/>
<gene>
    <name evidence="2" type="ORF">GS398_18695</name>
</gene>
<accession>A0A7K1Y230</accession>
<feature type="signal peptide" evidence="1">
    <location>
        <begin position="1"/>
        <end position="20"/>
    </location>
</feature>
<name>A0A7K1Y230_9SPHI</name>
<dbReference type="EMBL" id="WVHS01000004">
    <property type="protein sequence ID" value="MXV17333.1"/>
    <property type="molecule type" value="Genomic_DNA"/>
</dbReference>
<reference evidence="2 3" key="1">
    <citation type="submission" date="2019-11" db="EMBL/GenBank/DDBJ databases">
        <title>Pedobacter sp. HMF7056 Genome sequencing and assembly.</title>
        <authorList>
            <person name="Kang H."/>
            <person name="Kim H."/>
            <person name="Joh K."/>
        </authorList>
    </citation>
    <scope>NUCLEOTIDE SEQUENCE [LARGE SCALE GENOMIC DNA]</scope>
    <source>
        <strain evidence="2 3">HMF7056</strain>
    </source>
</reference>
<dbReference type="Proteomes" id="UP000451233">
    <property type="component" value="Unassembled WGS sequence"/>
</dbReference>
<keyword evidence="3" id="KW-1185">Reference proteome</keyword>
<dbReference type="RefSeq" id="WP_160908319.1">
    <property type="nucleotide sequence ID" value="NZ_WVHS01000004.1"/>
</dbReference>
<comment type="caution">
    <text evidence="2">The sequence shown here is derived from an EMBL/GenBank/DDBJ whole genome shotgun (WGS) entry which is preliminary data.</text>
</comment>
<evidence type="ECO:0000313" key="3">
    <source>
        <dbReference type="Proteomes" id="UP000451233"/>
    </source>
</evidence>
<organism evidence="2 3">
    <name type="scientific">Hufsiella ginkgonis</name>
    <dbReference type="NCBI Taxonomy" id="2695274"/>
    <lineage>
        <taxon>Bacteria</taxon>
        <taxon>Pseudomonadati</taxon>
        <taxon>Bacteroidota</taxon>
        <taxon>Sphingobacteriia</taxon>
        <taxon>Sphingobacteriales</taxon>
        <taxon>Sphingobacteriaceae</taxon>
        <taxon>Hufsiella</taxon>
    </lineage>
</organism>
<proteinExistence type="predicted"/>
<feature type="chain" id="PRO_5029915423" evidence="1">
    <location>
        <begin position="21"/>
        <end position="166"/>
    </location>
</feature>
<evidence type="ECO:0000256" key="1">
    <source>
        <dbReference type="SAM" id="SignalP"/>
    </source>
</evidence>